<keyword evidence="8" id="KW-1185">Reference proteome</keyword>
<dbReference type="EMBL" id="JAMBOL010000048">
    <property type="protein sequence ID" value="MCM3716633.1"/>
    <property type="molecule type" value="Genomic_DNA"/>
</dbReference>
<dbReference type="InterPro" id="IPR013762">
    <property type="entry name" value="Integrase-like_cat_sf"/>
</dbReference>
<comment type="similarity">
    <text evidence="1">Belongs to the 'phage' integrase family.</text>
</comment>
<gene>
    <name evidence="7" type="ORF">M3202_21560</name>
</gene>
<dbReference type="GO" id="GO:0015074">
    <property type="term" value="P:DNA integration"/>
    <property type="evidence" value="ECO:0007669"/>
    <property type="project" value="InterPro"/>
</dbReference>
<dbReference type="InterPro" id="IPR010998">
    <property type="entry name" value="Integrase_recombinase_N"/>
</dbReference>
<dbReference type="Proteomes" id="UP001139179">
    <property type="component" value="Unassembled WGS sequence"/>
</dbReference>
<evidence type="ECO:0000256" key="2">
    <source>
        <dbReference type="ARBA" id="ARBA00023125"/>
    </source>
</evidence>
<evidence type="ECO:0000256" key="4">
    <source>
        <dbReference type="PROSITE-ProRule" id="PRU01248"/>
    </source>
</evidence>
<dbReference type="PROSITE" id="PS51900">
    <property type="entry name" value="CB"/>
    <property type="match status" value="1"/>
</dbReference>
<dbReference type="AlphaFoldDB" id="A0A9X2ISJ9"/>
<dbReference type="PROSITE" id="PS51898">
    <property type="entry name" value="TYR_RECOMBINASE"/>
    <property type="match status" value="1"/>
</dbReference>
<protein>
    <submittedName>
        <fullName evidence="7">Tyrosine-type recombinase/integrase</fullName>
    </submittedName>
</protein>
<dbReference type="CDD" id="cd00397">
    <property type="entry name" value="DNA_BRE_C"/>
    <property type="match status" value="1"/>
</dbReference>
<dbReference type="PANTHER" id="PTHR30349">
    <property type="entry name" value="PHAGE INTEGRASE-RELATED"/>
    <property type="match status" value="1"/>
</dbReference>
<feature type="domain" description="Core-binding (CB)" evidence="6">
    <location>
        <begin position="70"/>
        <end position="167"/>
    </location>
</feature>
<dbReference type="GO" id="GO:0003677">
    <property type="term" value="F:DNA binding"/>
    <property type="evidence" value="ECO:0007669"/>
    <property type="project" value="UniProtKB-UniRule"/>
</dbReference>
<comment type="caution">
    <text evidence="7">The sequence shown here is derived from an EMBL/GenBank/DDBJ whole genome shotgun (WGS) entry which is preliminary data.</text>
</comment>
<keyword evidence="2 4" id="KW-0238">DNA-binding</keyword>
<dbReference type="InterPro" id="IPR050090">
    <property type="entry name" value="Tyrosine_recombinase_XerCD"/>
</dbReference>
<proteinExistence type="inferred from homology"/>
<dbReference type="Gene3D" id="1.10.443.10">
    <property type="entry name" value="Intergrase catalytic core"/>
    <property type="match status" value="1"/>
</dbReference>
<dbReference type="RefSeq" id="WP_251225281.1">
    <property type="nucleotide sequence ID" value="NZ_JAMBOL010000048.1"/>
</dbReference>
<keyword evidence="3" id="KW-0233">DNA recombination</keyword>
<evidence type="ECO:0000313" key="8">
    <source>
        <dbReference type="Proteomes" id="UP001139179"/>
    </source>
</evidence>
<accession>A0A9X2ISJ9</accession>
<dbReference type="SUPFAM" id="SSF56349">
    <property type="entry name" value="DNA breaking-rejoining enzymes"/>
    <property type="match status" value="1"/>
</dbReference>
<organism evidence="7 8">
    <name type="scientific">Halalkalibacter oceani</name>
    <dbReference type="NCBI Taxonomy" id="1653776"/>
    <lineage>
        <taxon>Bacteria</taxon>
        <taxon>Bacillati</taxon>
        <taxon>Bacillota</taxon>
        <taxon>Bacilli</taxon>
        <taxon>Bacillales</taxon>
        <taxon>Bacillaceae</taxon>
        <taxon>Halalkalibacter</taxon>
    </lineage>
</organism>
<evidence type="ECO:0000313" key="7">
    <source>
        <dbReference type="EMBL" id="MCM3716633.1"/>
    </source>
</evidence>
<evidence type="ECO:0000256" key="3">
    <source>
        <dbReference type="ARBA" id="ARBA00023172"/>
    </source>
</evidence>
<sequence length="394" mass="46626">MKYPMIQDFHIIHIDTLSSLTSRTYVDIQHKLLSDQYLPFLEEKRNVEERVGEIPFASWSDLELIYFYVHRPTHDNEKYERTNETKKEYIRDLLQFYFFLTHALAEETNEELQSYFILSSIEGRHVRAYQKWLKEQPRPGNRNAVGYATATRAKRITLVKSFLAWLYQCRRISFPLQAEFLKTTVRKEDMPDRRLSWEQVKSLLSFYRNQPIPFGLLMVLVTTGLRIQEVANAKWSSVTYDERLNVHFIAIIGKNKKEREVALIPPAMDAIKEYRLRRRVSSELNPLDESPLLPSSRGKSFNAKYLGRTVTKLIHATGLEWVQAFERNNQVITPHYLRHFYAGFSVDQGVDLTAIQDSLRHSSIQTTERYIKRISQKEKEAALKWEWSKFDFFK</sequence>
<dbReference type="InterPro" id="IPR002104">
    <property type="entry name" value="Integrase_catalytic"/>
</dbReference>
<name>A0A9X2ISJ9_9BACI</name>
<feature type="domain" description="Tyr recombinase" evidence="5">
    <location>
        <begin position="190"/>
        <end position="384"/>
    </location>
</feature>
<dbReference type="Pfam" id="PF00589">
    <property type="entry name" value="Phage_integrase"/>
    <property type="match status" value="1"/>
</dbReference>
<dbReference type="Gene3D" id="1.10.150.130">
    <property type="match status" value="1"/>
</dbReference>
<evidence type="ECO:0000259" key="6">
    <source>
        <dbReference type="PROSITE" id="PS51900"/>
    </source>
</evidence>
<dbReference type="PANTHER" id="PTHR30349:SF41">
    <property type="entry name" value="INTEGRASE_RECOMBINASE PROTEIN MJ0367-RELATED"/>
    <property type="match status" value="1"/>
</dbReference>
<dbReference type="InterPro" id="IPR044068">
    <property type="entry name" value="CB"/>
</dbReference>
<dbReference type="GO" id="GO:0006310">
    <property type="term" value="P:DNA recombination"/>
    <property type="evidence" value="ECO:0007669"/>
    <property type="project" value="UniProtKB-KW"/>
</dbReference>
<evidence type="ECO:0000259" key="5">
    <source>
        <dbReference type="PROSITE" id="PS51898"/>
    </source>
</evidence>
<dbReference type="InterPro" id="IPR011010">
    <property type="entry name" value="DNA_brk_join_enz"/>
</dbReference>
<evidence type="ECO:0000256" key="1">
    <source>
        <dbReference type="ARBA" id="ARBA00008857"/>
    </source>
</evidence>
<reference evidence="7" key="1">
    <citation type="submission" date="2022-05" db="EMBL/GenBank/DDBJ databases">
        <title>Comparative Genomics of Spacecraft Associated Microbes.</title>
        <authorList>
            <person name="Tran M.T."/>
            <person name="Wright A."/>
            <person name="Seuylemezian A."/>
            <person name="Eisen J."/>
            <person name="Coil D."/>
        </authorList>
    </citation>
    <scope>NUCLEOTIDE SEQUENCE</scope>
    <source>
        <strain evidence="7">214.1.1</strain>
    </source>
</reference>